<proteinExistence type="predicted"/>
<dbReference type="InterPro" id="IPR014710">
    <property type="entry name" value="RmlC-like_jellyroll"/>
</dbReference>
<dbReference type="PANTHER" id="PTHR43280">
    <property type="entry name" value="ARAC-FAMILY TRANSCRIPTIONAL REGULATOR"/>
    <property type="match status" value="1"/>
</dbReference>
<dbReference type="SMART" id="SM00342">
    <property type="entry name" value="HTH_ARAC"/>
    <property type="match status" value="1"/>
</dbReference>
<accession>A0A6L5X3B5</accession>
<dbReference type="InterPro" id="IPR011051">
    <property type="entry name" value="RmlC_Cupin_sf"/>
</dbReference>
<dbReference type="InterPro" id="IPR018062">
    <property type="entry name" value="HTH_AraC-typ_CS"/>
</dbReference>
<dbReference type="PROSITE" id="PS01124">
    <property type="entry name" value="HTH_ARAC_FAMILY_2"/>
    <property type="match status" value="1"/>
</dbReference>
<keyword evidence="7" id="KW-1185">Reference proteome</keyword>
<evidence type="ECO:0000259" key="5">
    <source>
        <dbReference type="PROSITE" id="PS01124"/>
    </source>
</evidence>
<feature type="compositionally biased region" description="Polar residues" evidence="4">
    <location>
        <begin position="8"/>
        <end position="20"/>
    </location>
</feature>
<keyword evidence="3" id="KW-0804">Transcription</keyword>
<evidence type="ECO:0000256" key="3">
    <source>
        <dbReference type="ARBA" id="ARBA00023163"/>
    </source>
</evidence>
<dbReference type="Proteomes" id="UP000481852">
    <property type="component" value="Unassembled WGS sequence"/>
</dbReference>
<keyword evidence="1" id="KW-0805">Transcription regulation</keyword>
<dbReference type="GO" id="GO:0043565">
    <property type="term" value="F:sequence-specific DNA binding"/>
    <property type="evidence" value="ECO:0007669"/>
    <property type="project" value="InterPro"/>
</dbReference>
<evidence type="ECO:0000256" key="2">
    <source>
        <dbReference type="ARBA" id="ARBA00023125"/>
    </source>
</evidence>
<sequence length="321" mass="36428">MVEKGDMTNMSVQSLPSSLKETRTQGTVTFPCTVYRADASASEVPHPFITKVHWHDAVEILHFIQGHFRVRIGMEEYDICQEAFCFVGSGKLHAIYSADGYLEEALLFSPYILESPGVDSAERDLIAPLRRGQLALPLMIDESSPAFCQIRHEYQVCQAIFESRSRIQGDQHMLEDAASQLRVKAALMNILATLSETRLLGEPSGKEDPRLETLKKVLGYIRDHFSEKIYLSDLAQLMNMNEQYFCRFFRMAMGKTPLTYINETRIRQASVLLQSSELPVAQIAEDCGFCSPGHFITAFRKFTGTTPKRYRNQQRVHPASF</sequence>
<feature type="region of interest" description="Disordered" evidence="4">
    <location>
        <begin position="1"/>
        <end position="20"/>
    </location>
</feature>
<keyword evidence="2" id="KW-0238">DNA-binding</keyword>
<dbReference type="InterPro" id="IPR009057">
    <property type="entry name" value="Homeodomain-like_sf"/>
</dbReference>
<reference evidence="6 7" key="1">
    <citation type="submission" date="2019-08" db="EMBL/GenBank/DDBJ databases">
        <title>In-depth cultivation of the pig gut microbiome towards novel bacterial diversity and tailored functional studies.</title>
        <authorList>
            <person name="Wylensek D."/>
            <person name="Hitch T.C.A."/>
            <person name="Clavel T."/>
        </authorList>
    </citation>
    <scope>NUCLEOTIDE SEQUENCE [LARGE SCALE GENOMIC DNA]</scope>
    <source>
        <strain evidence="6 7">Oil+RF-744-WCA-WT-11</strain>
    </source>
</reference>
<feature type="domain" description="HTH araC/xylS-type" evidence="5">
    <location>
        <begin position="215"/>
        <end position="313"/>
    </location>
</feature>
<evidence type="ECO:0000313" key="7">
    <source>
        <dbReference type="Proteomes" id="UP000481852"/>
    </source>
</evidence>
<dbReference type="InterPro" id="IPR020449">
    <property type="entry name" value="Tscrpt_reg_AraC-type_HTH"/>
</dbReference>
<dbReference type="SUPFAM" id="SSF46689">
    <property type="entry name" value="Homeodomain-like"/>
    <property type="match status" value="2"/>
</dbReference>
<dbReference type="Gene3D" id="2.60.120.10">
    <property type="entry name" value="Jelly Rolls"/>
    <property type="match status" value="1"/>
</dbReference>
<evidence type="ECO:0000256" key="1">
    <source>
        <dbReference type="ARBA" id="ARBA00023015"/>
    </source>
</evidence>
<dbReference type="AlphaFoldDB" id="A0A6L5X3B5"/>
<dbReference type="SUPFAM" id="SSF51182">
    <property type="entry name" value="RmlC-like cupins"/>
    <property type="match status" value="1"/>
</dbReference>
<organism evidence="6 7">
    <name type="scientific">Porcincola intestinalis</name>
    <dbReference type="NCBI Taxonomy" id="2606632"/>
    <lineage>
        <taxon>Bacteria</taxon>
        <taxon>Bacillati</taxon>
        <taxon>Bacillota</taxon>
        <taxon>Clostridia</taxon>
        <taxon>Lachnospirales</taxon>
        <taxon>Lachnospiraceae</taxon>
        <taxon>Porcincola</taxon>
    </lineage>
</organism>
<gene>
    <name evidence="6" type="ORF">FYJ35_07445</name>
</gene>
<dbReference type="PRINTS" id="PR00032">
    <property type="entry name" value="HTHARAC"/>
</dbReference>
<name>A0A6L5X3B5_9FIRM</name>
<evidence type="ECO:0000256" key="4">
    <source>
        <dbReference type="SAM" id="MobiDB-lite"/>
    </source>
</evidence>
<dbReference type="Pfam" id="PF12833">
    <property type="entry name" value="HTH_18"/>
    <property type="match status" value="1"/>
</dbReference>
<protein>
    <submittedName>
        <fullName evidence="6">Helix-turn-helix transcriptional regulator</fullName>
    </submittedName>
</protein>
<dbReference type="EMBL" id="VULZ01000007">
    <property type="protein sequence ID" value="MSS14879.1"/>
    <property type="molecule type" value="Genomic_DNA"/>
</dbReference>
<dbReference type="Gene3D" id="1.10.10.60">
    <property type="entry name" value="Homeodomain-like"/>
    <property type="match status" value="2"/>
</dbReference>
<evidence type="ECO:0000313" key="6">
    <source>
        <dbReference type="EMBL" id="MSS14879.1"/>
    </source>
</evidence>
<dbReference type="InterPro" id="IPR018060">
    <property type="entry name" value="HTH_AraC"/>
</dbReference>
<dbReference type="PANTHER" id="PTHR43280:SF28">
    <property type="entry name" value="HTH-TYPE TRANSCRIPTIONAL ACTIVATOR RHAS"/>
    <property type="match status" value="1"/>
</dbReference>
<dbReference type="GO" id="GO:0003700">
    <property type="term" value="F:DNA-binding transcription factor activity"/>
    <property type="evidence" value="ECO:0007669"/>
    <property type="project" value="InterPro"/>
</dbReference>
<comment type="caution">
    <text evidence="6">The sequence shown here is derived from an EMBL/GenBank/DDBJ whole genome shotgun (WGS) entry which is preliminary data.</text>
</comment>
<dbReference type="PROSITE" id="PS00041">
    <property type="entry name" value="HTH_ARAC_FAMILY_1"/>
    <property type="match status" value="1"/>
</dbReference>